<comment type="caution">
    <text evidence="1">The sequence shown here is derived from an EMBL/GenBank/DDBJ whole genome shotgun (WGS) entry which is preliminary data.</text>
</comment>
<evidence type="ECO:0000313" key="2">
    <source>
        <dbReference type="Proteomes" id="UP000288079"/>
    </source>
</evidence>
<name>A0A401LQG4_9BACE</name>
<proteinExistence type="predicted"/>
<organism evidence="1 2">
    <name type="scientific">Bacteroides faecalis</name>
    <dbReference type="NCBI Taxonomy" id="2447885"/>
    <lineage>
        <taxon>Bacteria</taxon>
        <taxon>Pseudomonadati</taxon>
        <taxon>Bacteroidota</taxon>
        <taxon>Bacteroidia</taxon>
        <taxon>Bacteroidales</taxon>
        <taxon>Bacteroidaceae</taxon>
        <taxon>Bacteroides</taxon>
    </lineage>
</organism>
<reference evidence="1 2" key="1">
    <citation type="submission" date="2018-10" db="EMBL/GenBank/DDBJ databases">
        <title>Draft Genome Sequence of Bacteroides sp. KCTC 15687.</title>
        <authorList>
            <person name="Yu S.Y."/>
            <person name="Kim J.S."/>
            <person name="Oh B.S."/>
            <person name="Park S.H."/>
            <person name="Kang S.W."/>
            <person name="Park J.E."/>
            <person name="Choi S.H."/>
            <person name="Han K.I."/>
            <person name="Lee K.C."/>
            <person name="Eom M.K."/>
            <person name="Suh M.K."/>
            <person name="Lee D.H."/>
            <person name="Yoon H."/>
            <person name="Kim B."/>
            <person name="Yang S.J."/>
            <person name="Lee J.S."/>
            <person name="Lee J.H."/>
        </authorList>
    </citation>
    <scope>NUCLEOTIDE SEQUENCE [LARGE SCALE GENOMIC DNA]</scope>
    <source>
        <strain evidence="1 2">KCTC 15687</strain>
    </source>
</reference>
<keyword evidence="2" id="KW-1185">Reference proteome</keyword>
<dbReference type="EMBL" id="BHWB01000002">
    <property type="protein sequence ID" value="GCB33713.1"/>
    <property type="molecule type" value="Genomic_DNA"/>
</dbReference>
<gene>
    <name evidence="1" type="ORF">KGMB02408_06580</name>
</gene>
<dbReference type="Proteomes" id="UP000288079">
    <property type="component" value="Unassembled WGS sequence"/>
</dbReference>
<sequence length="65" mass="7968">MIQMNDFVLMMLLSVVFKQREQVLYTFDYEFDVIEDHILLVYNYMDRLELLCLTKENKIVPLYLL</sequence>
<protein>
    <submittedName>
        <fullName evidence="1">Uncharacterized protein</fullName>
    </submittedName>
</protein>
<accession>A0A401LQG4</accession>
<evidence type="ECO:0000313" key="1">
    <source>
        <dbReference type="EMBL" id="GCB33713.1"/>
    </source>
</evidence>
<dbReference type="AlphaFoldDB" id="A0A401LQG4"/>